<dbReference type="InterPro" id="IPR052169">
    <property type="entry name" value="CW_Biosynth-Accessory"/>
</dbReference>
<accession>A0A9W9YKQ4</accession>
<dbReference type="Proteomes" id="UP001163046">
    <property type="component" value="Unassembled WGS sequence"/>
</dbReference>
<dbReference type="SUPFAM" id="SSF56300">
    <property type="entry name" value="Metallo-dependent phosphatases"/>
    <property type="match status" value="1"/>
</dbReference>
<dbReference type="PANTHER" id="PTHR33393">
    <property type="entry name" value="POLYGLUTAMINE SYNTHESIS ACCESSORY PROTEIN RV0574C-RELATED"/>
    <property type="match status" value="1"/>
</dbReference>
<dbReference type="CDD" id="cd07381">
    <property type="entry name" value="MPP_CapA"/>
    <property type="match status" value="1"/>
</dbReference>
<dbReference type="AlphaFoldDB" id="A0A9W9YKQ4"/>
<name>A0A9W9YKQ4_9CNID</name>
<dbReference type="EMBL" id="MU827328">
    <property type="protein sequence ID" value="KAJ7355051.1"/>
    <property type="molecule type" value="Genomic_DNA"/>
</dbReference>
<gene>
    <name evidence="3" type="ORF">OS493_028266</name>
</gene>
<evidence type="ECO:0000256" key="1">
    <source>
        <dbReference type="ARBA" id="ARBA00005662"/>
    </source>
</evidence>
<evidence type="ECO:0000259" key="2">
    <source>
        <dbReference type="SMART" id="SM00854"/>
    </source>
</evidence>
<sequence>MSYSATTANNEHITLLFAGDISFSGPIKYYVEHKYNTYNDCFNDVARYIREADISVGNLESPFVDKDVYRHMYKGKKSIILDASPEAAPALSFAGFDAVTLANNHFNDFGSEGANFSAEVLKKTGIKYFGISFGKYDSSQEPLILEMNGIKIGFLGYCDIVSKNKNCTEMRMLFNSGPAIYRDDIATRDVSKLKANVDIIAVYIHYGQELYLEPLPYQLHINKHLMSLGVQIIIGAHPHVLQPHYIKDNKLIAYSMGNFIFHPKETMRGSDPRVYGRLGVESNKFLRESFEHYVLERSEDLKATQMLKVTISRYILFKGNIS</sequence>
<organism evidence="3 4">
    <name type="scientific">Desmophyllum pertusum</name>
    <dbReference type="NCBI Taxonomy" id="174260"/>
    <lineage>
        <taxon>Eukaryota</taxon>
        <taxon>Metazoa</taxon>
        <taxon>Cnidaria</taxon>
        <taxon>Anthozoa</taxon>
        <taxon>Hexacorallia</taxon>
        <taxon>Scleractinia</taxon>
        <taxon>Caryophylliina</taxon>
        <taxon>Caryophylliidae</taxon>
        <taxon>Desmophyllum</taxon>
    </lineage>
</organism>
<dbReference type="InterPro" id="IPR029052">
    <property type="entry name" value="Metallo-depent_PP-like"/>
</dbReference>
<comment type="similarity">
    <text evidence="1">Belongs to the CapA family.</text>
</comment>
<dbReference type="PANTHER" id="PTHR33393:SF11">
    <property type="entry name" value="POLYGLUTAMINE SYNTHESIS ACCESSORY PROTEIN RV0574C-RELATED"/>
    <property type="match status" value="1"/>
</dbReference>
<evidence type="ECO:0000313" key="3">
    <source>
        <dbReference type="EMBL" id="KAJ7355051.1"/>
    </source>
</evidence>
<reference evidence="3" key="1">
    <citation type="submission" date="2023-01" db="EMBL/GenBank/DDBJ databases">
        <title>Genome assembly of the deep-sea coral Lophelia pertusa.</title>
        <authorList>
            <person name="Herrera S."/>
            <person name="Cordes E."/>
        </authorList>
    </citation>
    <scope>NUCLEOTIDE SEQUENCE</scope>
    <source>
        <strain evidence="3">USNM1676648</strain>
        <tissue evidence="3">Polyp</tissue>
    </source>
</reference>
<dbReference type="SMART" id="SM00854">
    <property type="entry name" value="PGA_cap"/>
    <property type="match status" value="1"/>
</dbReference>
<dbReference type="Pfam" id="PF09587">
    <property type="entry name" value="PGA_cap"/>
    <property type="match status" value="1"/>
</dbReference>
<evidence type="ECO:0000313" key="4">
    <source>
        <dbReference type="Proteomes" id="UP001163046"/>
    </source>
</evidence>
<feature type="domain" description="Capsule synthesis protein CapA" evidence="2">
    <location>
        <begin position="14"/>
        <end position="263"/>
    </location>
</feature>
<dbReference type="OrthoDB" id="5947431at2759"/>
<dbReference type="Gene3D" id="3.60.21.10">
    <property type="match status" value="1"/>
</dbReference>
<keyword evidence="4" id="KW-1185">Reference proteome</keyword>
<proteinExistence type="inferred from homology"/>
<dbReference type="InterPro" id="IPR019079">
    <property type="entry name" value="Capsule_synth_CapA"/>
</dbReference>
<comment type="caution">
    <text evidence="3">The sequence shown here is derived from an EMBL/GenBank/DDBJ whole genome shotgun (WGS) entry which is preliminary data.</text>
</comment>
<protein>
    <recommendedName>
        <fullName evidence="2">Capsule synthesis protein CapA domain-containing protein</fullName>
    </recommendedName>
</protein>